<evidence type="ECO:0000259" key="1">
    <source>
        <dbReference type="Pfam" id="PF00534"/>
    </source>
</evidence>
<comment type="caution">
    <text evidence="3">The sequence shown here is derived from an EMBL/GenBank/DDBJ whole genome shotgun (WGS) entry which is preliminary data.</text>
</comment>
<dbReference type="EMBL" id="VTUX01000008">
    <property type="protein sequence ID" value="KAA1189210.1"/>
    <property type="molecule type" value="Genomic_DNA"/>
</dbReference>
<dbReference type="Proteomes" id="UP000323708">
    <property type="component" value="Unassembled WGS sequence"/>
</dbReference>
<reference evidence="3 4" key="1">
    <citation type="submission" date="2019-09" db="EMBL/GenBank/DDBJ databases">
        <authorList>
            <person name="Chen X.-Y."/>
        </authorList>
    </citation>
    <scope>NUCLEOTIDE SEQUENCE [LARGE SCALE GENOMIC DNA]</scope>
    <source>
        <strain evidence="3 4">NY5</strain>
    </source>
</reference>
<dbReference type="GO" id="GO:1901135">
    <property type="term" value="P:carbohydrate derivative metabolic process"/>
    <property type="evidence" value="ECO:0007669"/>
    <property type="project" value="UniProtKB-ARBA"/>
</dbReference>
<evidence type="ECO:0000259" key="2">
    <source>
        <dbReference type="Pfam" id="PF13439"/>
    </source>
</evidence>
<keyword evidence="3" id="KW-0808">Transferase</keyword>
<evidence type="ECO:0000313" key="3">
    <source>
        <dbReference type="EMBL" id="KAA1189210.1"/>
    </source>
</evidence>
<dbReference type="RefSeq" id="WP_149612508.1">
    <property type="nucleotide sequence ID" value="NZ_VTUX01000008.1"/>
</dbReference>
<feature type="domain" description="Glycosyl transferase family 1" evidence="1">
    <location>
        <begin position="202"/>
        <end position="355"/>
    </location>
</feature>
<name>A0A5B0WQ79_9GAMM</name>
<dbReference type="PANTHER" id="PTHR12526">
    <property type="entry name" value="GLYCOSYLTRANSFERASE"/>
    <property type="match status" value="1"/>
</dbReference>
<dbReference type="InterPro" id="IPR028098">
    <property type="entry name" value="Glyco_trans_4-like_N"/>
</dbReference>
<feature type="domain" description="Glycosyltransferase subfamily 4-like N-terminal" evidence="2">
    <location>
        <begin position="15"/>
        <end position="184"/>
    </location>
</feature>
<dbReference type="Pfam" id="PF13439">
    <property type="entry name" value="Glyco_transf_4"/>
    <property type="match status" value="1"/>
</dbReference>
<dbReference type="SUPFAM" id="SSF53756">
    <property type="entry name" value="UDP-Glycosyltransferase/glycogen phosphorylase"/>
    <property type="match status" value="1"/>
</dbReference>
<accession>A0A5B0WQ79</accession>
<keyword evidence="4" id="KW-1185">Reference proteome</keyword>
<dbReference type="GO" id="GO:0016757">
    <property type="term" value="F:glycosyltransferase activity"/>
    <property type="evidence" value="ECO:0007669"/>
    <property type="project" value="InterPro"/>
</dbReference>
<dbReference type="InterPro" id="IPR001296">
    <property type="entry name" value="Glyco_trans_1"/>
</dbReference>
<dbReference type="Pfam" id="PF00534">
    <property type="entry name" value="Glycos_transf_1"/>
    <property type="match status" value="1"/>
</dbReference>
<sequence>MKILHIGKYFPPHRGGMERYLKDLMIAQQRQGLRCQALVHRSDISLANDAVELNGTGGNILVRRAAVWLRLLFTPVSPLLPFLLQRAIREFRPDVLHVHLPNLSSTWVLLLPSARRIPLVIHWHSDIPASGKSKALGLFYRLYRPLERALLRHSRAIIVTSPPYLETSRPLQGFRDKCRVIPLGLPGDEITTHPLDDALPTRVLAVGRLTYYKGFEYLVRALAQCGDTVVHLVGSGSEEQALKALARQLDVADRIHFHGEVDDQALSEMYQTCHYLCLPSIERTEAFGMVLLEAMQQQRPALVTTVAGSGMTWVVDDGKTGVHCRQEDPQALADAMRTLGNDRAKLRRLGANAYAKFRRNFCIEQSERQLAQLYMGVCSTGEGTERPGQP</sequence>
<protein>
    <submittedName>
        <fullName evidence="3">Glycosyltransferase</fullName>
    </submittedName>
</protein>
<proteinExistence type="predicted"/>
<dbReference type="PANTHER" id="PTHR12526:SF627">
    <property type="entry name" value="D-RHAMNOSYLTRANSFERASE WBPZ"/>
    <property type="match status" value="1"/>
</dbReference>
<organism evidence="3 4">
    <name type="scientific">Pseudohalioglobus sediminis</name>
    <dbReference type="NCBI Taxonomy" id="2606449"/>
    <lineage>
        <taxon>Bacteria</taxon>
        <taxon>Pseudomonadati</taxon>
        <taxon>Pseudomonadota</taxon>
        <taxon>Gammaproteobacteria</taxon>
        <taxon>Cellvibrionales</taxon>
        <taxon>Halieaceae</taxon>
        <taxon>Pseudohalioglobus</taxon>
    </lineage>
</organism>
<evidence type="ECO:0000313" key="4">
    <source>
        <dbReference type="Proteomes" id="UP000323708"/>
    </source>
</evidence>
<gene>
    <name evidence="3" type="ORF">F0M18_16170</name>
</gene>
<dbReference type="AlphaFoldDB" id="A0A5B0WQ79"/>
<dbReference type="Gene3D" id="3.40.50.2000">
    <property type="entry name" value="Glycogen Phosphorylase B"/>
    <property type="match status" value="2"/>
</dbReference>